<dbReference type="Proteomes" id="UP001345013">
    <property type="component" value="Unassembled WGS sequence"/>
</dbReference>
<comment type="caution">
    <text evidence="3">The sequence shown here is derived from an EMBL/GenBank/DDBJ whole genome shotgun (WGS) entry which is preliminary data.</text>
</comment>
<dbReference type="EMBL" id="JAVRRG010000069">
    <property type="protein sequence ID" value="KAK5091803.1"/>
    <property type="molecule type" value="Genomic_DNA"/>
</dbReference>
<feature type="coiled-coil region" evidence="1">
    <location>
        <begin position="334"/>
        <end position="368"/>
    </location>
</feature>
<feature type="compositionally biased region" description="Polar residues" evidence="2">
    <location>
        <begin position="542"/>
        <end position="551"/>
    </location>
</feature>
<reference evidence="3 4" key="1">
    <citation type="submission" date="2023-08" db="EMBL/GenBank/DDBJ databases">
        <title>Black Yeasts Isolated from many extreme environments.</title>
        <authorList>
            <person name="Coleine C."/>
            <person name="Stajich J.E."/>
            <person name="Selbmann L."/>
        </authorList>
    </citation>
    <scope>NUCLEOTIDE SEQUENCE [LARGE SCALE GENOMIC DNA]</scope>
    <source>
        <strain evidence="3 4">CCFEE 5885</strain>
    </source>
</reference>
<feature type="region of interest" description="Disordered" evidence="2">
    <location>
        <begin position="531"/>
        <end position="551"/>
    </location>
</feature>
<feature type="region of interest" description="Disordered" evidence="2">
    <location>
        <begin position="447"/>
        <end position="509"/>
    </location>
</feature>
<evidence type="ECO:0000313" key="3">
    <source>
        <dbReference type="EMBL" id="KAK5091803.1"/>
    </source>
</evidence>
<sequence length="606" mass="66807">MASSSPASDASHESGDDGANGSNTKPTAVKDKECPYCHQKFTSSSLGRHLDQFINKKKPDGVHDVEGIKKMRAGITRRTVRGGRRDVERSEERSGHASPNHSSNQVPTPAFLESLNKSEPGTNDVRFNRMGWQSTGVITDPVNHVASARAVSPMLSGGVNNATAGSKRTFSTYAADLPGASANETNKALELSLREVLDAVSVATKKAAPLPEPFPFDLTSQTFPGLCLLLLPPPATLFQPSPFATSTTIPLQPPGMEQLHALRQKIRFALDQWKWDALAHVQRHPSQNNTTVGEEAERLTRTAQERIEDAMRHLETAFHYFMSNGPEQQYQLWSIELLRAYKREQDRLKEATERIARITQEASQLQQQIDYLSRCQWPREMALWPPERNMFGSAVQKELLDNKPAATSLDTINAYGTTKDPGKASFSPEWDFDKLVNKWKRHVREDRARRGGAGASMLPPLSEGLERTGTPPSAGVRAPPVHDALRNGDKPTSAADSPIIRNGIHPSGSLSIADKPATFVHHSGMQRSFAGTAHVHPHHTRAGNNGPSRTRMRASNEQQFLYANDGANADRNALGDQLQEQGEIDRPDEIEGQNGSWMSGNYHMRL</sequence>
<evidence type="ECO:0000256" key="2">
    <source>
        <dbReference type="SAM" id="MobiDB-lite"/>
    </source>
</evidence>
<keyword evidence="4" id="KW-1185">Reference proteome</keyword>
<name>A0ABR0K7Z7_9EURO</name>
<feature type="compositionally biased region" description="Basic and acidic residues" evidence="2">
    <location>
        <begin position="83"/>
        <end position="95"/>
    </location>
</feature>
<feature type="region of interest" description="Disordered" evidence="2">
    <location>
        <begin position="72"/>
        <end position="108"/>
    </location>
</feature>
<accession>A0ABR0K7Z7</accession>
<feature type="region of interest" description="Disordered" evidence="2">
    <location>
        <begin position="583"/>
        <end position="606"/>
    </location>
</feature>
<feature type="compositionally biased region" description="Polar residues" evidence="2">
    <location>
        <begin position="97"/>
        <end position="107"/>
    </location>
</feature>
<feature type="region of interest" description="Disordered" evidence="2">
    <location>
        <begin position="1"/>
        <end position="34"/>
    </location>
</feature>
<keyword evidence="1" id="KW-0175">Coiled coil</keyword>
<protein>
    <submittedName>
        <fullName evidence="3">Uncharacterized protein</fullName>
    </submittedName>
</protein>
<organism evidence="3 4">
    <name type="scientific">Lithohypha guttulata</name>
    <dbReference type="NCBI Taxonomy" id="1690604"/>
    <lineage>
        <taxon>Eukaryota</taxon>
        <taxon>Fungi</taxon>
        <taxon>Dikarya</taxon>
        <taxon>Ascomycota</taxon>
        <taxon>Pezizomycotina</taxon>
        <taxon>Eurotiomycetes</taxon>
        <taxon>Chaetothyriomycetidae</taxon>
        <taxon>Chaetothyriales</taxon>
        <taxon>Trichomeriaceae</taxon>
        <taxon>Lithohypha</taxon>
    </lineage>
</organism>
<evidence type="ECO:0000313" key="4">
    <source>
        <dbReference type="Proteomes" id="UP001345013"/>
    </source>
</evidence>
<gene>
    <name evidence="3" type="ORF">LTR24_005802</name>
</gene>
<evidence type="ECO:0000256" key="1">
    <source>
        <dbReference type="SAM" id="Coils"/>
    </source>
</evidence>
<proteinExistence type="predicted"/>